<evidence type="ECO:0000256" key="7">
    <source>
        <dbReference type="ARBA" id="ARBA00023268"/>
    </source>
</evidence>
<dbReference type="PANTHER" id="PTHR48099:SF5">
    <property type="entry name" value="C-1-TETRAHYDROFOLATE SYNTHASE, CYTOPLASMIC"/>
    <property type="match status" value="1"/>
</dbReference>
<keyword evidence="7" id="KW-0511">Multifunctional enzyme</keyword>
<dbReference type="PANTHER" id="PTHR48099">
    <property type="entry name" value="C-1-TETRAHYDROFOLATE SYNTHASE, CYTOPLASMIC-RELATED"/>
    <property type="match status" value="1"/>
</dbReference>
<dbReference type="CDD" id="cd01080">
    <property type="entry name" value="NAD_bind_m-THF_DH_Cyclohyd"/>
    <property type="match status" value="1"/>
</dbReference>
<dbReference type="EMBL" id="CAEZUH010000013">
    <property type="protein sequence ID" value="CAB4588129.1"/>
    <property type="molecule type" value="Genomic_DNA"/>
</dbReference>
<dbReference type="SUPFAM" id="SSF51735">
    <property type="entry name" value="NAD(P)-binding Rossmann-fold domains"/>
    <property type="match status" value="1"/>
</dbReference>
<evidence type="ECO:0000313" key="10">
    <source>
        <dbReference type="EMBL" id="CAB4588129.1"/>
    </source>
</evidence>
<dbReference type="InterPro" id="IPR020630">
    <property type="entry name" value="THF_DH/CycHdrlase_cat_dom"/>
</dbReference>
<feature type="domain" description="Tetrahydrofolate dehydrogenase/cyclohydrolase catalytic" evidence="8">
    <location>
        <begin position="6"/>
        <end position="117"/>
    </location>
</feature>
<feature type="domain" description="Tetrahydrofolate dehydrogenase/cyclohydrolase NAD(P)-binding" evidence="9">
    <location>
        <begin position="136"/>
        <end position="276"/>
    </location>
</feature>
<evidence type="ECO:0000256" key="3">
    <source>
        <dbReference type="ARBA" id="ARBA00022563"/>
    </source>
</evidence>
<name>A0A6J6FK60_9ZZZZ</name>
<evidence type="ECO:0000256" key="6">
    <source>
        <dbReference type="ARBA" id="ARBA00023002"/>
    </source>
</evidence>
<dbReference type="Gene3D" id="3.40.50.720">
    <property type="entry name" value="NAD(P)-binding Rossmann-like Domain"/>
    <property type="match status" value="1"/>
</dbReference>
<dbReference type="PRINTS" id="PR00085">
    <property type="entry name" value="THFDHDRGNASE"/>
</dbReference>
<dbReference type="SUPFAM" id="SSF53223">
    <property type="entry name" value="Aminoacid dehydrogenase-like, N-terminal domain"/>
    <property type="match status" value="1"/>
</dbReference>
<sequence>MSATIIDGRKSAETIKNQISVNLKSSKKELGLGTILVGNDPGSVAYVDGKHRDCSEVGISSIKVNLPTTSSEDEIIAAIEKLNKDPKCTGFIVQLPLPASIDVQNVLSKIDPNKDADGLHPFNLGNLVLSKNSIIPCTPKAIWALLSEYKVNLSGAKVLIIGRGSTVGRPLSILLSQKNIDATVTLAHSATRNLTDLISDADVVVAAIGKPHFIKPEMIKSGAVVIDVGITRTQTGLVGDVDPGVINIASLFAPMPGGVGPMTRAMLLTNLVELANR</sequence>
<reference evidence="10" key="1">
    <citation type="submission" date="2020-05" db="EMBL/GenBank/DDBJ databases">
        <authorList>
            <person name="Chiriac C."/>
            <person name="Salcher M."/>
            <person name="Ghai R."/>
            <person name="Kavagutti S V."/>
        </authorList>
    </citation>
    <scope>NUCLEOTIDE SEQUENCE</scope>
</reference>
<evidence type="ECO:0000256" key="1">
    <source>
        <dbReference type="ARBA" id="ARBA00004777"/>
    </source>
</evidence>
<dbReference type="Pfam" id="PF00763">
    <property type="entry name" value="THF_DHG_CYH"/>
    <property type="match status" value="1"/>
</dbReference>
<dbReference type="Pfam" id="PF02882">
    <property type="entry name" value="THF_DHG_CYH_C"/>
    <property type="match status" value="1"/>
</dbReference>
<proteinExistence type="inferred from homology"/>
<comment type="subunit">
    <text evidence="2">Homodimer.</text>
</comment>
<dbReference type="InterPro" id="IPR036291">
    <property type="entry name" value="NAD(P)-bd_dom_sf"/>
</dbReference>
<keyword evidence="3" id="KW-0554">One-carbon metabolism</keyword>
<dbReference type="Gene3D" id="3.40.50.10860">
    <property type="entry name" value="Leucine Dehydrogenase, chain A, domain 1"/>
    <property type="match status" value="1"/>
</dbReference>
<dbReference type="AlphaFoldDB" id="A0A6J6FK60"/>
<evidence type="ECO:0000256" key="4">
    <source>
        <dbReference type="ARBA" id="ARBA00022801"/>
    </source>
</evidence>
<dbReference type="HAMAP" id="MF_01576">
    <property type="entry name" value="THF_DHG_CYH"/>
    <property type="match status" value="1"/>
</dbReference>
<dbReference type="InterPro" id="IPR000672">
    <property type="entry name" value="THF_DH/CycHdrlase"/>
</dbReference>
<keyword evidence="4" id="KW-0378">Hydrolase</keyword>
<dbReference type="InterPro" id="IPR046346">
    <property type="entry name" value="Aminoacid_DH-like_N_sf"/>
</dbReference>
<evidence type="ECO:0000259" key="9">
    <source>
        <dbReference type="Pfam" id="PF02882"/>
    </source>
</evidence>
<dbReference type="InterPro" id="IPR020631">
    <property type="entry name" value="THF_DH/CycHdrlase_NAD-bd_dom"/>
</dbReference>
<gene>
    <name evidence="10" type="ORF">UFOPK1798_00267</name>
</gene>
<keyword evidence="5" id="KW-0521">NADP</keyword>
<keyword evidence="6" id="KW-0560">Oxidoreductase</keyword>
<dbReference type="InterPro" id="IPR020867">
    <property type="entry name" value="THF_DH/CycHdrlase_CS"/>
</dbReference>
<dbReference type="FunFam" id="3.40.50.10860:FF:000005">
    <property type="entry name" value="C-1-tetrahydrofolate synthase, cytoplasmic, putative"/>
    <property type="match status" value="1"/>
</dbReference>
<dbReference type="GO" id="GO:0035999">
    <property type="term" value="P:tetrahydrofolate interconversion"/>
    <property type="evidence" value="ECO:0007669"/>
    <property type="project" value="TreeGrafter"/>
</dbReference>
<organism evidence="10">
    <name type="scientific">freshwater metagenome</name>
    <dbReference type="NCBI Taxonomy" id="449393"/>
    <lineage>
        <taxon>unclassified sequences</taxon>
        <taxon>metagenomes</taxon>
        <taxon>ecological metagenomes</taxon>
    </lineage>
</organism>
<evidence type="ECO:0000256" key="2">
    <source>
        <dbReference type="ARBA" id="ARBA00011738"/>
    </source>
</evidence>
<comment type="pathway">
    <text evidence="1">One-carbon metabolism; tetrahydrofolate interconversion.</text>
</comment>
<accession>A0A6J6FK60</accession>
<dbReference type="GO" id="GO:0005829">
    <property type="term" value="C:cytosol"/>
    <property type="evidence" value="ECO:0007669"/>
    <property type="project" value="TreeGrafter"/>
</dbReference>
<dbReference type="PROSITE" id="PS00766">
    <property type="entry name" value="THF_DHG_CYH_1"/>
    <property type="match status" value="1"/>
</dbReference>
<evidence type="ECO:0000259" key="8">
    <source>
        <dbReference type="Pfam" id="PF00763"/>
    </source>
</evidence>
<protein>
    <submittedName>
        <fullName evidence="10">Unannotated protein</fullName>
    </submittedName>
</protein>
<dbReference type="GO" id="GO:0004488">
    <property type="term" value="F:methylenetetrahydrofolate dehydrogenase (NADP+) activity"/>
    <property type="evidence" value="ECO:0007669"/>
    <property type="project" value="InterPro"/>
</dbReference>
<dbReference type="GO" id="GO:0004477">
    <property type="term" value="F:methenyltetrahydrofolate cyclohydrolase activity"/>
    <property type="evidence" value="ECO:0007669"/>
    <property type="project" value="TreeGrafter"/>
</dbReference>
<evidence type="ECO:0000256" key="5">
    <source>
        <dbReference type="ARBA" id="ARBA00022857"/>
    </source>
</evidence>